<dbReference type="Pfam" id="PF00072">
    <property type="entry name" value="Response_reg"/>
    <property type="match status" value="1"/>
</dbReference>
<dbReference type="Gene3D" id="3.40.50.2300">
    <property type="match status" value="1"/>
</dbReference>
<reference evidence="3 4" key="1">
    <citation type="submission" date="2021-12" db="EMBL/GenBank/DDBJ databases">
        <title>Genome sequencing of bacteria with rrn-lacking chromosome and rrn-plasmid.</title>
        <authorList>
            <person name="Anda M."/>
            <person name="Iwasaki W."/>
        </authorList>
    </citation>
    <scope>NUCLEOTIDE SEQUENCE [LARGE SCALE GENOMIC DNA]</scope>
    <source>
        <strain evidence="3 4">DSM 100852</strain>
    </source>
</reference>
<evidence type="ECO:0000259" key="1">
    <source>
        <dbReference type="SMART" id="SM00448"/>
    </source>
</evidence>
<dbReference type="AlphaFoldDB" id="A0AAU9CJU4"/>
<sequence length="250" mass="28933">MEKVKTLIVDDEHLARTLLRDYVEKIPELELAGICKNGLEAMEFIRNNKVDLVFLDIQMPNLTGVEMLDALSYQTKTFTERPFVVFTTAYSEYALKGYELDVFDYLLKPITFPRFLKCASKVIEIKNTMSKVPNQPAEQAVQPSFVHTHQDYISIKADHKLFKVKLNDIVFIEGQREYVTFHTLKRKIMALASLKKLESDLPSGQFIRIHKSYIVSKDYIETMDGNMLEVGEHRLPVGQSYRSNVLQIFE</sequence>
<feature type="domain" description="Response regulatory" evidence="1">
    <location>
        <begin position="4"/>
        <end position="119"/>
    </location>
</feature>
<keyword evidence="3" id="KW-0238">DNA-binding</keyword>
<dbReference type="RefSeq" id="WP_338391201.1">
    <property type="nucleotide sequence ID" value="NZ_AP025314.1"/>
</dbReference>
<proteinExistence type="predicted"/>
<organism evidence="3 4">
    <name type="scientific">Fulvitalea axinellae</name>
    <dbReference type="NCBI Taxonomy" id="1182444"/>
    <lineage>
        <taxon>Bacteria</taxon>
        <taxon>Pseudomonadati</taxon>
        <taxon>Bacteroidota</taxon>
        <taxon>Cytophagia</taxon>
        <taxon>Cytophagales</taxon>
        <taxon>Persicobacteraceae</taxon>
        <taxon>Fulvitalea</taxon>
    </lineage>
</organism>
<dbReference type="PANTHER" id="PTHR37299:SF1">
    <property type="entry name" value="STAGE 0 SPORULATION PROTEIN A HOMOLOG"/>
    <property type="match status" value="1"/>
</dbReference>
<name>A0AAU9CJU4_9BACT</name>
<dbReference type="Proteomes" id="UP001348817">
    <property type="component" value="Chromosome"/>
</dbReference>
<evidence type="ECO:0000259" key="2">
    <source>
        <dbReference type="SMART" id="SM00850"/>
    </source>
</evidence>
<dbReference type="SMART" id="SM00448">
    <property type="entry name" value="REC"/>
    <property type="match status" value="1"/>
</dbReference>
<dbReference type="GO" id="GO:0003677">
    <property type="term" value="F:DNA binding"/>
    <property type="evidence" value="ECO:0007669"/>
    <property type="project" value="UniProtKB-KW"/>
</dbReference>
<feature type="domain" description="HTH LytTR-type" evidence="2">
    <location>
        <begin position="159"/>
        <end position="250"/>
    </location>
</feature>
<dbReference type="InterPro" id="IPR001789">
    <property type="entry name" value="Sig_transdc_resp-reg_receiver"/>
</dbReference>
<dbReference type="InterPro" id="IPR011006">
    <property type="entry name" value="CheY-like_superfamily"/>
</dbReference>
<dbReference type="InterPro" id="IPR046947">
    <property type="entry name" value="LytR-like"/>
</dbReference>
<dbReference type="InterPro" id="IPR007492">
    <property type="entry name" value="LytTR_DNA-bd_dom"/>
</dbReference>
<evidence type="ECO:0000313" key="3">
    <source>
        <dbReference type="EMBL" id="BDD09605.1"/>
    </source>
</evidence>
<dbReference type="Gene3D" id="2.40.50.1020">
    <property type="entry name" value="LytTr DNA-binding domain"/>
    <property type="match status" value="1"/>
</dbReference>
<dbReference type="PANTHER" id="PTHR37299">
    <property type="entry name" value="TRANSCRIPTIONAL REGULATOR-RELATED"/>
    <property type="match status" value="1"/>
</dbReference>
<dbReference type="Pfam" id="PF04397">
    <property type="entry name" value="LytTR"/>
    <property type="match status" value="1"/>
</dbReference>
<dbReference type="SMART" id="SM00850">
    <property type="entry name" value="LytTR"/>
    <property type="match status" value="1"/>
</dbReference>
<dbReference type="KEGG" id="fax:FUAX_20370"/>
<dbReference type="GO" id="GO:0000156">
    <property type="term" value="F:phosphorelay response regulator activity"/>
    <property type="evidence" value="ECO:0007669"/>
    <property type="project" value="InterPro"/>
</dbReference>
<protein>
    <submittedName>
        <fullName evidence="3">DNA-binding response regulator</fullName>
    </submittedName>
</protein>
<keyword evidence="4" id="KW-1185">Reference proteome</keyword>
<gene>
    <name evidence="3" type="ORF">FUAX_20370</name>
</gene>
<accession>A0AAU9CJU4</accession>
<evidence type="ECO:0000313" key="4">
    <source>
        <dbReference type="Proteomes" id="UP001348817"/>
    </source>
</evidence>
<dbReference type="EMBL" id="AP025314">
    <property type="protein sequence ID" value="BDD09605.1"/>
    <property type="molecule type" value="Genomic_DNA"/>
</dbReference>
<dbReference type="SUPFAM" id="SSF52172">
    <property type="entry name" value="CheY-like"/>
    <property type="match status" value="1"/>
</dbReference>